<dbReference type="GO" id="GO:0030182">
    <property type="term" value="P:neuron differentiation"/>
    <property type="evidence" value="ECO:0000318"/>
    <property type="project" value="GO_Central"/>
</dbReference>
<keyword evidence="6 9" id="KW-0879">Wnt signaling pathway</keyword>
<dbReference type="Proteomes" id="UP000000305">
    <property type="component" value="Unassembled WGS sequence"/>
</dbReference>
<dbReference type="KEGG" id="dpx:DAPPUDRAFT_290648"/>
<evidence type="ECO:0000313" key="10">
    <source>
        <dbReference type="EMBL" id="EFX69968.1"/>
    </source>
</evidence>
<keyword evidence="7" id="KW-1015">Disulfide bond</keyword>
<feature type="non-terminal residue" evidence="10">
    <location>
        <position position="1"/>
    </location>
</feature>
<dbReference type="GO" id="GO:0045165">
    <property type="term" value="P:cell fate commitment"/>
    <property type="evidence" value="ECO:0000318"/>
    <property type="project" value="GO_Central"/>
</dbReference>
<dbReference type="InterPro" id="IPR043158">
    <property type="entry name" value="Wnt_C"/>
</dbReference>
<name>E9HE78_DAPPU</name>
<dbReference type="GO" id="GO:0005109">
    <property type="term" value="F:frizzled binding"/>
    <property type="evidence" value="ECO:0000318"/>
    <property type="project" value="GO_Central"/>
</dbReference>
<keyword evidence="8" id="KW-0449">Lipoprotein</keyword>
<comment type="subcellular location">
    <subcellularLocation>
        <location evidence="1 9">Secreted</location>
        <location evidence="1 9">Extracellular space</location>
        <location evidence="1 9">Extracellular matrix</location>
    </subcellularLocation>
</comment>
<gene>
    <name evidence="10" type="primary">WNTX</name>
    <name evidence="10" type="ORF">DAPPUDRAFT_290648</name>
</gene>
<dbReference type="FunFam" id="3.30.2460.20:FF:000001">
    <property type="entry name" value="Wnt homolog"/>
    <property type="match status" value="1"/>
</dbReference>
<evidence type="ECO:0000256" key="4">
    <source>
        <dbReference type="ARBA" id="ARBA00022525"/>
    </source>
</evidence>
<dbReference type="PANTHER" id="PTHR12027">
    <property type="entry name" value="WNT RELATED"/>
    <property type="match status" value="1"/>
</dbReference>
<dbReference type="AlphaFoldDB" id="E9HE78"/>
<evidence type="ECO:0000256" key="8">
    <source>
        <dbReference type="ARBA" id="ARBA00023288"/>
    </source>
</evidence>
<keyword evidence="11" id="KW-1185">Reference proteome</keyword>
<dbReference type="SMART" id="SM00097">
    <property type="entry name" value="WNT1"/>
    <property type="match status" value="1"/>
</dbReference>
<dbReference type="STRING" id="6669.E9HE78"/>
<evidence type="ECO:0000256" key="7">
    <source>
        <dbReference type="ARBA" id="ARBA00023157"/>
    </source>
</evidence>
<dbReference type="Pfam" id="PF00110">
    <property type="entry name" value="wnt"/>
    <property type="match status" value="1"/>
</dbReference>
<dbReference type="PRINTS" id="PR01349">
    <property type="entry name" value="WNTPROTEIN"/>
</dbReference>
<keyword evidence="4" id="KW-0964">Secreted</keyword>
<dbReference type="GO" id="GO:0007517">
    <property type="term" value="P:muscle organ development"/>
    <property type="evidence" value="ECO:0007669"/>
    <property type="project" value="UniProtKB-ARBA"/>
</dbReference>
<dbReference type="PANTHER" id="PTHR12027:SF99">
    <property type="entry name" value="PROTEIN WNT"/>
    <property type="match status" value="1"/>
</dbReference>
<dbReference type="OrthoDB" id="5945655at2759"/>
<evidence type="ECO:0000256" key="6">
    <source>
        <dbReference type="ARBA" id="ARBA00022687"/>
    </source>
</evidence>
<evidence type="ECO:0000256" key="3">
    <source>
        <dbReference type="ARBA" id="ARBA00022473"/>
    </source>
</evidence>
<dbReference type="GO" id="GO:0060070">
    <property type="term" value="P:canonical Wnt signaling pathway"/>
    <property type="evidence" value="ECO:0000318"/>
    <property type="project" value="GO_Central"/>
</dbReference>
<sequence>LLGTPSVYQSTLELTPTSYKDHCKRLYYLVEKQRELCGLSQNVLSTISLGAKMGISECQSQFRSQRWNCSTFDESTTVFGGVLSIRSRERAYVYAISSAGAAYAVTRACSRGEITECGCDGKIRQKPSKGFEWGGCSEDITFGERFSKEFVDAREDNQQAEGLMNLHNNEAGRRAIRSRMELVCKCPDFPPPPLKICWRKMAAFSEIGAALMERFEGAFQMTYRGGGMAATSHAGISPSSGSNMKKPTKKDLVYLDDSPDYCERNQTLGVLGTKSRICNKTSKAIDGCSLLCCGRGYQTRWIDLEEKCNCRFVWCCHVQCEICKQRKELHLCN</sequence>
<keyword evidence="3 9" id="KW-0217">Developmental protein</keyword>
<dbReference type="InterPro" id="IPR005817">
    <property type="entry name" value="Wnt"/>
</dbReference>
<dbReference type="EMBL" id="GL732627">
    <property type="protein sequence ID" value="EFX69968.1"/>
    <property type="molecule type" value="Genomic_DNA"/>
</dbReference>
<dbReference type="InterPro" id="IPR009143">
    <property type="entry name" value="Wnt6"/>
</dbReference>
<dbReference type="HOGENOM" id="CLU_033039_1_0_1"/>
<reference evidence="10 11" key="1">
    <citation type="journal article" date="2011" name="Science">
        <title>The ecoresponsive genome of Daphnia pulex.</title>
        <authorList>
            <person name="Colbourne J.K."/>
            <person name="Pfrender M.E."/>
            <person name="Gilbert D."/>
            <person name="Thomas W.K."/>
            <person name="Tucker A."/>
            <person name="Oakley T.H."/>
            <person name="Tokishita S."/>
            <person name="Aerts A."/>
            <person name="Arnold G.J."/>
            <person name="Basu M.K."/>
            <person name="Bauer D.J."/>
            <person name="Caceres C.E."/>
            <person name="Carmel L."/>
            <person name="Casola C."/>
            <person name="Choi J.H."/>
            <person name="Detter J.C."/>
            <person name="Dong Q."/>
            <person name="Dusheyko S."/>
            <person name="Eads B.D."/>
            <person name="Frohlich T."/>
            <person name="Geiler-Samerotte K.A."/>
            <person name="Gerlach D."/>
            <person name="Hatcher P."/>
            <person name="Jogdeo S."/>
            <person name="Krijgsveld J."/>
            <person name="Kriventseva E.V."/>
            <person name="Kultz D."/>
            <person name="Laforsch C."/>
            <person name="Lindquist E."/>
            <person name="Lopez J."/>
            <person name="Manak J.R."/>
            <person name="Muller J."/>
            <person name="Pangilinan J."/>
            <person name="Patwardhan R.P."/>
            <person name="Pitluck S."/>
            <person name="Pritham E.J."/>
            <person name="Rechtsteiner A."/>
            <person name="Rho M."/>
            <person name="Rogozin I.B."/>
            <person name="Sakarya O."/>
            <person name="Salamov A."/>
            <person name="Schaack S."/>
            <person name="Shapiro H."/>
            <person name="Shiga Y."/>
            <person name="Skalitzky C."/>
            <person name="Smith Z."/>
            <person name="Souvorov A."/>
            <person name="Sung W."/>
            <person name="Tang Z."/>
            <person name="Tsuchiya D."/>
            <person name="Tu H."/>
            <person name="Vos H."/>
            <person name="Wang M."/>
            <person name="Wolf Y.I."/>
            <person name="Yamagata H."/>
            <person name="Yamada T."/>
            <person name="Ye Y."/>
            <person name="Shaw J.R."/>
            <person name="Andrews J."/>
            <person name="Crease T.J."/>
            <person name="Tang H."/>
            <person name="Lucas S.M."/>
            <person name="Robertson H.M."/>
            <person name="Bork P."/>
            <person name="Koonin E.V."/>
            <person name="Zdobnov E.M."/>
            <person name="Grigoriev I.V."/>
            <person name="Lynch M."/>
            <person name="Boore J.L."/>
        </authorList>
    </citation>
    <scope>NUCLEOTIDE SEQUENCE [LARGE SCALE GENOMIC DNA]</scope>
</reference>
<evidence type="ECO:0000256" key="5">
    <source>
        <dbReference type="ARBA" id="ARBA00022530"/>
    </source>
</evidence>
<dbReference type="OMA" id="ANWWYLG"/>
<dbReference type="eggNOG" id="KOG3913">
    <property type="taxonomic scope" value="Eukaryota"/>
</dbReference>
<protein>
    <recommendedName>
        <fullName evidence="9">Protein Wnt</fullName>
    </recommendedName>
</protein>
<keyword evidence="5" id="KW-0272">Extracellular matrix</keyword>
<dbReference type="InParanoid" id="E9HE78"/>
<evidence type="ECO:0000256" key="9">
    <source>
        <dbReference type="RuleBase" id="RU003500"/>
    </source>
</evidence>
<comment type="function">
    <text evidence="9">Ligand for members of the frizzled family of seven transmembrane receptors.</text>
</comment>
<evidence type="ECO:0000256" key="1">
    <source>
        <dbReference type="ARBA" id="ARBA00004498"/>
    </source>
</evidence>
<evidence type="ECO:0000313" key="11">
    <source>
        <dbReference type="Proteomes" id="UP000000305"/>
    </source>
</evidence>
<dbReference type="Gene3D" id="3.30.2460.20">
    <property type="match status" value="1"/>
</dbReference>
<evidence type="ECO:0000256" key="2">
    <source>
        <dbReference type="ARBA" id="ARBA00005683"/>
    </source>
</evidence>
<dbReference type="GO" id="GO:0000902">
    <property type="term" value="P:cell morphogenesis"/>
    <property type="evidence" value="ECO:0007669"/>
    <property type="project" value="UniProtKB-ARBA"/>
</dbReference>
<organism evidence="10 11">
    <name type="scientific">Daphnia pulex</name>
    <name type="common">Water flea</name>
    <dbReference type="NCBI Taxonomy" id="6669"/>
    <lineage>
        <taxon>Eukaryota</taxon>
        <taxon>Metazoa</taxon>
        <taxon>Ecdysozoa</taxon>
        <taxon>Arthropoda</taxon>
        <taxon>Crustacea</taxon>
        <taxon>Branchiopoda</taxon>
        <taxon>Diplostraca</taxon>
        <taxon>Cladocera</taxon>
        <taxon>Anomopoda</taxon>
        <taxon>Daphniidae</taxon>
        <taxon>Daphnia</taxon>
    </lineage>
</organism>
<dbReference type="CDD" id="cd19338">
    <property type="entry name" value="Wnt_Wnt6"/>
    <property type="match status" value="1"/>
</dbReference>
<dbReference type="GO" id="GO:0005125">
    <property type="term" value="F:cytokine activity"/>
    <property type="evidence" value="ECO:0000318"/>
    <property type="project" value="GO_Central"/>
</dbReference>
<comment type="similarity">
    <text evidence="2 9">Belongs to the Wnt family.</text>
</comment>
<proteinExistence type="inferred from homology"/>
<accession>E9HE78</accession>
<dbReference type="GO" id="GO:0005615">
    <property type="term" value="C:extracellular space"/>
    <property type="evidence" value="ECO:0000318"/>
    <property type="project" value="GO_Central"/>
</dbReference>